<keyword evidence="4" id="KW-1185">Reference proteome</keyword>
<keyword evidence="2" id="KW-1133">Transmembrane helix</keyword>
<keyword evidence="2" id="KW-0472">Membrane</keyword>
<dbReference type="EMBL" id="JAMZEB010000002">
    <property type="protein sequence ID" value="MCP2361011.1"/>
    <property type="molecule type" value="Genomic_DNA"/>
</dbReference>
<feature type="transmembrane region" description="Helical" evidence="2">
    <location>
        <begin position="51"/>
        <end position="70"/>
    </location>
</feature>
<evidence type="ECO:0000313" key="3">
    <source>
        <dbReference type="EMBL" id="MCP2361011.1"/>
    </source>
</evidence>
<keyword evidence="2" id="KW-0812">Transmembrane</keyword>
<comment type="caution">
    <text evidence="3">The sequence shown here is derived from an EMBL/GenBank/DDBJ whole genome shotgun (WGS) entry which is preliminary data.</text>
</comment>
<dbReference type="AlphaFoldDB" id="A0A9X2GLK0"/>
<dbReference type="RefSeq" id="WP_253749434.1">
    <property type="nucleotide sequence ID" value="NZ_BAABKA010000108.1"/>
</dbReference>
<name>A0A9X2GLK0_9ACTN</name>
<feature type="region of interest" description="Disordered" evidence="1">
    <location>
        <begin position="130"/>
        <end position="151"/>
    </location>
</feature>
<accession>A0A9X2GLK0</accession>
<evidence type="ECO:0000256" key="1">
    <source>
        <dbReference type="SAM" id="MobiDB-lite"/>
    </source>
</evidence>
<reference evidence="3" key="1">
    <citation type="submission" date="2022-06" db="EMBL/GenBank/DDBJ databases">
        <title>Sequencing the genomes of 1000 actinobacteria strains.</title>
        <authorList>
            <person name="Klenk H.-P."/>
        </authorList>
    </citation>
    <scope>NUCLEOTIDE SEQUENCE</scope>
    <source>
        <strain evidence="3">DSM 46694</strain>
    </source>
</reference>
<gene>
    <name evidence="3" type="ORF">HD597_008031</name>
</gene>
<protein>
    <submittedName>
        <fullName evidence="3">Uncharacterized protein</fullName>
    </submittedName>
</protein>
<organism evidence="3 4">
    <name type="scientific">Nonomuraea thailandensis</name>
    <dbReference type="NCBI Taxonomy" id="1188745"/>
    <lineage>
        <taxon>Bacteria</taxon>
        <taxon>Bacillati</taxon>
        <taxon>Actinomycetota</taxon>
        <taxon>Actinomycetes</taxon>
        <taxon>Streptosporangiales</taxon>
        <taxon>Streptosporangiaceae</taxon>
        <taxon>Nonomuraea</taxon>
    </lineage>
</organism>
<sequence>MNELSNLARIRDEELSGQASGAGARALFEAITAEHPGPRAARPPRRGARRLLLSVAAALALAAGATVVNVTGGATVSYASAELDITQEGGEWVARIKDPYAEHEKYTRGFAAVGLDVQVRIVPTAPSRAGQMLQMGGSGASISTATEPEGCEPGPPGCALVIRVPVGADGGAWVKFGRLARPGEAYDLPGRANAKGEPLEGVKVSGRTVGELNEEARRRGVRTTFQVIRPHENHEGYSVRPGDSSAGVRDDWFVWEAESVAAGVVRLLVTKERLPKNPVYGDVEPPVG</sequence>
<evidence type="ECO:0000313" key="4">
    <source>
        <dbReference type="Proteomes" id="UP001139648"/>
    </source>
</evidence>
<proteinExistence type="predicted"/>
<evidence type="ECO:0000256" key="2">
    <source>
        <dbReference type="SAM" id="Phobius"/>
    </source>
</evidence>
<dbReference type="Proteomes" id="UP001139648">
    <property type="component" value="Unassembled WGS sequence"/>
</dbReference>